<dbReference type="Pfam" id="PF01344">
    <property type="entry name" value="Kelch_1"/>
    <property type="match status" value="1"/>
</dbReference>
<name>A0A5B8MTH5_9CHLO</name>
<dbReference type="Gene3D" id="2.120.10.80">
    <property type="entry name" value="Kelch-type beta propeller"/>
    <property type="match status" value="2"/>
</dbReference>
<dbReference type="STRING" id="1764295.A0A5B8MTH5"/>
<dbReference type="EMBL" id="CP031042">
    <property type="protein sequence ID" value="QDZ23044.1"/>
    <property type="molecule type" value="Genomic_DNA"/>
</dbReference>
<evidence type="ECO:0000313" key="1">
    <source>
        <dbReference type="EMBL" id="QDZ23044.1"/>
    </source>
</evidence>
<dbReference type="InterPro" id="IPR015915">
    <property type="entry name" value="Kelch-typ_b-propeller"/>
</dbReference>
<evidence type="ECO:0008006" key="3">
    <source>
        <dbReference type="Google" id="ProtNLM"/>
    </source>
</evidence>
<evidence type="ECO:0000313" key="2">
    <source>
        <dbReference type="Proteomes" id="UP000316726"/>
    </source>
</evidence>
<sequence length="487" mass="53926">MAQGEMDEEALRRWALCRLSPSRVGVGDKVVVLTGGSGGNEVDRKWGHVKEVVKKRLAVVQCKTTNHKAYPLSYTEFDCVVPLSCCFSLAHGDSREEFIFHCIERHYRLKEQLGEGLGDNDEIFLNVARHLVGYCQSLLVFSGYRQKTFANVFCRHFSTTRAYWLQASKLPSPRIDSAVMYPLPGSVVFAGGVDDHPSVGSPLKTAVSYDSLTGEWIKLPSMNIRRHGCCGVAHRGRLYVFGGAHAEVASTRTITEEVENGLPFYEYLDVCGASDQGAGAAGPGWVQGAREHLDIDTMDRIFASCGVVGGKIVLAGGEIPRASSSVRNRYTFEYRLHTVFEVVRECESFDPETEEWGVIPSMADARVGAAYCTWNGRLVVAGGRNEHKQTLSTVEVFDGEKWTRMPDLNQGRFHASMTVWNGVLTVIGGSFEENQDVFSPGKVPTVVFTDKVEQFSTKENKWVICHKLRMPVSYHACVAASLNVSQF</sequence>
<protein>
    <recommendedName>
        <fullName evidence="3">Galactose oxidase</fullName>
    </recommendedName>
</protein>
<accession>A0A5B8MTH5</accession>
<dbReference type="InterPro" id="IPR011043">
    <property type="entry name" value="Gal_Oxase/kelch_b-propeller"/>
</dbReference>
<proteinExistence type="predicted"/>
<dbReference type="Proteomes" id="UP000316726">
    <property type="component" value="Chromosome 9"/>
</dbReference>
<reference evidence="1 2" key="1">
    <citation type="submission" date="2018-07" db="EMBL/GenBank/DDBJ databases">
        <title>The complete nuclear genome of the prasinophyte Chloropicon primus (CCMP1205).</title>
        <authorList>
            <person name="Pombert J.-F."/>
            <person name="Otis C."/>
            <person name="Turmel M."/>
            <person name="Lemieux C."/>
        </authorList>
    </citation>
    <scope>NUCLEOTIDE SEQUENCE [LARGE SCALE GENOMIC DNA]</scope>
    <source>
        <strain evidence="1 2">CCMP1205</strain>
    </source>
</reference>
<gene>
    <name evidence="1" type="ORF">A3770_09p55620</name>
</gene>
<keyword evidence="2" id="KW-1185">Reference proteome</keyword>
<dbReference type="SMART" id="SM00612">
    <property type="entry name" value="Kelch"/>
    <property type="match status" value="4"/>
</dbReference>
<dbReference type="AlphaFoldDB" id="A0A5B8MTH5"/>
<dbReference type="InterPro" id="IPR006652">
    <property type="entry name" value="Kelch_1"/>
</dbReference>
<organism evidence="1 2">
    <name type="scientific">Chloropicon primus</name>
    <dbReference type="NCBI Taxonomy" id="1764295"/>
    <lineage>
        <taxon>Eukaryota</taxon>
        <taxon>Viridiplantae</taxon>
        <taxon>Chlorophyta</taxon>
        <taxon>Chloropicophyceae</taxon>
        <taxon>Chloropicales</taxon>
        <taxon>Chloropicaceae</taxon>
        <taxon>Chloropicon</taxon>
    </lineage>
</organism>
<dbReference type="SUPFAM" id="SSF50965">
    <property type="entry name" value="Galactose oxidase, central domain"/>
    <property type="match status" value="1"/>
</dbReference>
<dbReference type="PANTHER" id="PTHR45632">
    <property type="entry name" value="LD33804P"/>
    <property type="match status" value="1"/>
</dbReference>
<dbReference type="OrthoDB" id="191037at2759"/>